<keyword evidence="2" id="KW-1185">Reference proteome</keyword>
<sequence length="201" mass="21504">MMQLLASGLQLWVRQQSQSIGSLDIQLQGTGLQLLRGRLAGVQLLARRVIYKDLHFELVELSSGPIQVHSGNLLKGKPLQLERAFEIQGQVSLTADGLTRSLSAPQWRALGDGLGEALLGIVPLVELRMCRDNLVFAARALGTPDLVELATTVVAARGSIEISSVVGNVSSRLPMDPSIHISDARIEAGMVQLIGTAQVSP</sequence>
<comment type="caution">
    <text evidence="1">The sequence shown here is derived from an EMBL/GenBank/DDBJ whole genome shotgun (WGS) entry which is preliminary data.</text>
</comment>
<accession>A0A2P7MSW9</accession>
<protein>
    <submittedName>
        <fullName evidence="1">DUF2993 domain-containing protein</fullName>
    </submittedName>
</protein>
<gene>
    <name evidence="1" type="ORF">C7K55_10770</name>
</gene>
<reference evidence="1 2" key="1">
    <citation type="journal article" date="2018" name="Environ. Microbiol.">
        <title>Ecological and genomic features of two widespread freshwater picocyanobacteria.</title>
        <authorList>
            <person name="Cabello-Yeves P.J."/>
            <person name="Picazo A."/>
            <person name="Camacho A."/>
            <person name="Callieri C."/>
            <person name="Rosselli R."/>
            <person name="Roda-Garcia J.J."/>
            <person name="Coutinho F.H."/>
            <person name="Rodriguez-Valera F."/>
        </authorList>
    </citation>
    <scope>NUCLEOTIDE SEQUENCE [LARGE SCALE GENOMIC DNA]</scope>
    <source>
        <strain evidence="1 2">Tous</strain>
    </source>
</reference>
<proteinExistence type="predicted"/>
<evidence type="ECO:0000313" key="2">
    <source>
        <dbReference type="Proteomes" id="UP000243002"/>
    </source>
</evidence>
<dbReference type="Proteomes" id="UP000243002">
    <property type="component" value="Unassembled WGS sequence"/>
</dbReference>
<dbReference type="EMBL" id="PXXO01000013">
    <property type="protein sequence ID" value="PSJ04350.1"/>
    <property type="molecule type" value="Genomic_DNA"/>
</dbReference>
<dbReference type="InterPro" id="IPR021373">
    <property type="entry name" value="DUF2993"/>
</dbReference>
<name>A0A2P7MSW9_9CYAN</name>
<evidence type="ECO:0000313" key="1">
    <source>
        <dbReference type="EMBL" id="PSJ04350.1"/>
    </source>
</evidence>
<dbReference type="OrthoDB" id="460303at2"/>
<organism evidence="1 2">
    <name type="scientific">Cyanobium usitatum str. Tous</name>
    <dbReference type="NCBI Taxonomy" id="2116684"/>
    <lineage>
        <taxon>Bacteria</taxon>
        <taxon>Bacillati</taxon>
        <taxon>Cyanobacteriota</taxon>
        <taxon>Cyanophyceae</taxon>
        <taxon>Synechococcales</taxon>
        <taxon>Prochlorococcaceae</taxon>
        <taxon>Cyanobium</taxon>
    </lineage>
</organism>
<dbReference type="Pfam" id="PF11209">
    <property type="entry name" value="LmeA"/>
    <property type="match status" value="1"/>
</dbReference>
<dbReference type="AlphaFoldDB" id="A0A2P7MSW9"/>